<keyword evidence="7" id="KW-0479">Metal-binding</keyword>
<evidence type="ECO:0000256" key="1">
    <source>
        <dbReference type="ARBA" id="ARBA00001941"/>
    </source>
</evidence>
<evidence type="ECO:0000256" key="5">
    <source>
        <dbReference type="ARBA" id="ARBA00022438"/>
    </source>
</evidence>
<evidence type="ECO:0000256" key="8">
    <source>
        <dbReference type="ARBA" id="ARBA00022801"/>
    </source>
</evidence>
<reference evidence="11" key="1">
    <citation type="submission" date="2017-09" db="EMBL/GenBank/DDBJ databases">
        <title>Depth-based differentiation of microbial function through sediment-hosted aquifers and enrichment of novel symbionts in the deep terrestrial subsurface.</title>
        <authorList>
            <person name="Probst A.J."/>
            <person name="Ladd B."/>
            <person name="Jarett J.K."/>
            <person name="Geller-Mcgrath D.E."/>
            <person name="Sieber C.M.K."/>
            <person name="Emerson J.B."/>
            <person name="Anantharaman K."/>
            <person name="Thomas B.C."/>
            <person name="Malmstrom R."/>
            <person name="Stieglmeier M."/>
            <person name="Klingl A."/>
            <person name="Woyke T."/>
            <person name="Ryan C.M."/>
            <person name="Banfield J.F."/>
        </authorList>
    </citation>
    <scope>NUCLEOTIDE SEQUENCE [LARGE SCALE GENOMIC DNA]</scope>
</reference>
<organism evidence="10 11">
    <name type="scientific">Candidatus Nealsonbacteria bacterium CG02_land_8_20_14_3_00_40_11</name>
    <dbReference type="NCBI Taxonomy" id="1974700"/>
    <lineage>
        <taxon>Bacteria</taxon>
        <taxon>Candidatus Nealsoniibacteriota</taxon>
    </lineage>
</organism>
<comment type="cofactor">
    <cofactor evidence="2">
        <name>Mg(2+)</name>
        <dbReference type="ChEBI" id="CHEBI:18420"/>
    </cofactor>
</comment>
<keyword evidence="5 10" id="KW-0031">Aminopeptidase</keyword>
<dbReference type="SUPFAM" id="SSF144052">
    <property type="entry name" value="Thermophilic metalloprotease-like"/>
    <property type="match status" value="1"/>
</dbReference>
<evidence type="ECO:0000256" key="4">
    <source>
        <dbReference type="ARBA" id="ARBA00008236"/>
    </source>
</evidence>
<keyword evidence="6" id="KW-0645">Protease</keyword>
<dbReference type="PANTHER" id="PTHR34448:SF3">
    <property type="entry name" value="AMINOPEPTIDASE AMPS"/>
    <property type="match status" value="1"/>
</dbReference>
<dbReference type="Pfam" id="PF02073">
    <property type="entry name" value="Peptidase_M29"/>
    <property type="match status" value="1"/>
</dbReference>
<evidence type="ECO:0000256" key="6">
    <source>
        <dbReference type="ARBA" id="ARBA00022670"/>
    </source>
</evidence>
<dbReference type="PANTHER" id="PTHR34448">
    <property type="entry name" value="AMINOPEPTIDASE"/>
    <property type="match status" value="1"/>
</dbReference>
<dbReference type="GO" id="GO:0004177">
    <property type="term" value="F:aminopeptidase activity"/>
    <property type="evidence" value="ECO:0007669"/>
    <property type="project" value="UniProtKB-KW"/>
</dbReference>
<dbReference type="GO" id="GO:0006508">
    <property type="term" value="P:proteolysis"/>
    <property type="evidence" value="ECO:0007669"/>
    <property type="project" value="UniProtKB-KW"/>
</dbReference>
<dbReference type="Gene3D" id="3.40.1830.10">
    <property type="entry name" value="Thermophilic metalloprotease (M29)"/>
    <property type="match status" value="1"/>
</dbReference>
<comment type="cofactor">
    <cofactor evidence="1">
        <name>Co(2+)</name>
        <dbReference type="ChEBI" id="CHEBI:48828"/>
    </cofactor>
</comment>
<dbReference type="GO" id="GO:0008237">
    <property type="term" value="F:metallopeptidase activity"/>
    <property type="evidence" value="ECO:0007669"/>
    <property type="project" value="UniProtKB-KW"/>
</dbReference>
<name>A0A2M7D767_9BACT</name>
<dbReference type="AlphaFoldDB" id="A0A2M7D767"/>
<evidence type="ECO:0000256" key="3">
    <source>
        <dbReference type="ARBA" id="ARBA00001947"/>
    </source>
</evidence>
<dbReference type="GO" id="GO:0046872">
    <property type="term" value="F:metal ion binding"/>
    <property type="evidence" value="ECO:0007669"/>
    <property type="project" value="UniProtKB-KW"/>
</dbReference>
<sequence>MSDTDMEALKGISPKKIMARQKAMKPFQEWRDEKQGRKKFSRTIALYGTKAMAEEAGLSEKQYWRQIIKACFLDERNPILKWRHIEKRMAVFKNRLNRLKAEKMHLFGPDADLWITIGKKRKWEDGGGENIPSFEIFTSPDWRGTQGWINFNNPVFTRGNFIIKGIELSFKNGKVIRAKAKKNEKFLKEMINSPGGNRVGEFSLTDKRFSKITKFMAETLYDENIGGPYGNIHIALGKSYHECYDGNPAKISKKEWQKLGFNDSAIHEDMVLTRPMTVVAHLKNGKEQTVYKNGLFVL</sequence>
<comment type="similarity">
    <text evidence="4">Belongs to the peptidase M29 family.</text>
</comment>
<keyword evidence="8" id="KW-0378">Hydrolase</keyword>
<evidence type="ECO:0000256" key="7">
    <source>
        <dbReference type="ARBA" id="ARBA00022723"/>
    </source>
</evidence>
<keyword evidence="9" id="KW-0482">Metalloprotease</keyword>
<dbReference type="EMBL" id="PEUA01000066">
    <property type="protein sequence ID" value="PIV41845.1"/>
    <property type="molecule type" value="Genomic_DNA"/>
</dbReference>
<dbReference type="InterPro" id="IPR052170">
    <property type="entry name" value="M29_Exopeptidase"/>
</dbReference>
<dbReference type="PRINTS" id="PR00919">
    <property type="entry name" value="THERMOPTASE"/>
</dbReference>
<gene>
    <name evidence="10" type="ORF">COS26_03055</name>
</gene>
<evidence type="ECO:0000313" key="11">
    <source>
        <dbReference type="Proteomes" id="UP000230304"/>
    </source>
</evidence>
<comment type="caution">
    <text evidence="10">The sequence shown here is derived from an EMBL/GenBank/DDBJ whole genome shotgun (WGS) entry which is preliminary data.</text>
</comment>
<evidence type="ECO:0000313" key="10">
    <source>
        <dbReference type="EMBL" id="PIV41845.1"/>
    </source>
</evidence>
<dbReference type="InterPro" id="IPR000787">
    <property type="entry name" value="Peptidase_M29"/>
</dbReference>
<evidence type="ECO:0000256" key="2">
    <source>
        <dbReference type="ARBA" id="ARBA00001946"/>
    </source>
</evidence>
<evidence type="ECO:0000256" key="9">
    <source>
        <dbReference type="ARBA" id="ARBA00023049"/>
    </source>
</evidence>
<proteinExistence type="inferred from homology"/>
<dbReference type="Proteomes" id="UP000230304">
    <property type="component" value="Unassembled WGS sequence"/>
</dbReference>
<protein>
    <submittedName>
        <fullName evidence="10">Aminopeptidase</fullName>
    </submittedName>
</protein>
<accession>A0A2M7D767</accession>
<dbReference type="InterPro" id="IPR035097">
    <property type="entry name" value="M29_N-terminal"/>
</dbReference>
<comment type="cofactor">
    <cofactor evidence="3">
        <name>Zn(2+)</name>
        <dbReference type="ChEBI" id="CHEBI:29105"/>
    </cofactor>
</comment>